<dbReference type="PANTHER" id="PTHR34298:SF2">
    <property type="entry name" value="SEGREGATION AND CONDENSATION PROTEIN B"/>
    <property type="match status" value="1"/>
</dbReference>
<dbReference type="Gene3D" id="1.10.10.10">
    <property type="entry name" value="Winged helix-like DNA-binding domain superfamily/Winged helix DNA-binding domain"/>
    <property type="match status" value="2"/>
</dbReference>
<reference evidence="6 7" key="1">
    <citation type="submission" date="2019-03" db="EMBL/GenBank/DDBJ databases">
        <title>Genomic Encyclopedia of Type Strains, Phase IV (KMG-IV): sequencing the most valuable type-strain genomes for metagenomic binning, comparative biology and taxonomic classification.</title>
        <authorList>
            <person name="Goeker M."/>
        </authorList>
    </citation>
    <scope>NUCLEOTIDE SEQUENCE [LARGE SCALE GENOMIC DNA]</scope>
    <source>
        <strain evidence="6 7">DSM 23344</strain>
    </source>
</reference>
<dbReference type="RefSeq" id="WP_117315569.1">
    <property type="nucleotide sequence ID" value="NZ_QQSW01000003.1"/>
</dbReference>
<feature type="compositionally biased region" description="Basic and acidic residues" evidence="5">
    <location>
        <begin position="256"/>
        <end position="265"/>
    </location>
</feature>
<evidence type="ECO:0000256" key="4">
    <source>
        <dbReference type="ARBA" id="ARBA00023306"/>
    </source>
</evidence>
<organism evidence="6 7">
    <name type="scientific">Chromatocurvus halotolerans</name>
    <dbReference type="NCBI Taxonomy" id="1132028"/>
    <lineage>
        <taxon>Bacteria</taxon>
        <taxon>Pseudomonadati</taxon>
        <taxon>Pseudomonadota</taxon>
        <taxon>Gammaproteobacteria</taxon>
        <taxon>Cellvibrionales</taxon>
        <taxon>Halieaceae</taxon>
        <taxon>Chromatocurvus</taxon>
    </lineage>
</organism>
<evidence type="ECO:0000256" key="3">
    <source>
        <dbReference type="ARBA" id="ARBA00022829"/>
    </source>
</evidence>
<evidence type="ECO:0000256" key="5">
    <source>
        <dbReference type="SAM" id="MobiDB-lite"/>
    </source>
</evidence>
<proteinExistence type="predicted"/>
<dbReference type="GO" id="GO:0051304">
    <property type="term" value="P:chromosome separation"/>
    <property type="evidence" value="ECO:0007669"/>
    <property type="project" value="InterPro"/>
</dbReference>
<dbReference type="PANTHER" id="PTHR34298">
    <property type="entry name" value="SEGREGATION AND CONDENSATION PROTEIN B"/>
    <property type="match status" value="1"/>
</dbReference>
<evidence type="ECO:0000313" key="6">
    <source>
        <dbReference type="EMBL" id="TCO76130.1"/>
    </source>
</evidence>
<dbReference type="Proteomes" id="UP000294980">
    <property type="component" value="Unassembled WGS sequence"/>
</dbReference>
<accession>A0A4V2SBS4</accession>
<keyword evidence="3" id="KW-0159">Chromosome partition</keyword>
<dbReference type="NCBIfam" id="TIGR00281">
    <property type="entry name" value="SMC-Scp complex subunit ScpB"/>
    <property type="match status" value="1"/>
</dbReference>
<protein>
    <submittedName>
        <fullName evidence="6">Condensin subunit ScpB</fullName>
    </submittedName>
</protein>
<gene>
    <name evidence="6" type="ORF">EV688_10590</name>
</gene>
<dbReference type="Pfam" id="PF04079">
    <property type="entry name" value="SMC_ScpB"/>
    <property type="match status" value="1"/>
</dbReference>
<keyword evidence="2" id="KW-0132">Cell division</keyword>
<sequence>MTQSGLVQIIEGALLAAGRPLTVAQLGELFEEHEKPTADELREALDTVAGNCEGRGFELKQVASGYRFQVRESLSQWIGRLWHERPQKYSRALLETLALIAYRQPITRGEIEEIRGVAVSSNIIKTLQEREWVRVVGHRDVPGRPAMYATTRGFLDYFNLRHLDQLPALAEIRDLETLNAELGFGPLPDAAPQAGPEEASGAEATGAVEATAGEETAAGAEADMAQGDAAAQGDTEPAAENTPVDDDGNTTLDADEQSRQVPDHG</sequence>
<feature type="compositionally biased region" description="Low complexity" evidence="5">
    <location>
        <begin position="190"/>
        <end position="234"/>
    </location>
</feature>
<dbReference type="GO" id="GO:0051301">
    <property type="term" value="P:cell division"/>
    <property type="evidence" value="ECO:0007669"/>
    <property type="project" value="UniProtKB-KW"/>
</dbReference>
<evidence type="ECO:0000256" key="1">
    <source>
        <dbReference type="ARBA" id="ARBA00022490"/>
    </source>
</evidence>
<dbReference type="AlphaFoldDB" id="A0A4V2SBS4"/>
<keyword evidence="7" id="KW-1185">Reference proteome</keyword>
<keyword evidence="4" id="KW-0131">Cell cycle</keyword>
<feature type="region of interest" description="Disordered" evidence="5">
    <location>
        <begin position="186"/>
        <end position="265"/>
    </location>
</feature>
<dbReference type="EMBL" id="SLWX01000005">
    <property type="protein sequence ID" value="TCO76130.1"/>
    <property type="molecule type" value="Genomic_DNA"/>
</dbReference>
<dbReference type="InterPro" id="IPR005234">
    <property type="entry name" value="ScpB_csome_segregation"/>
</dbReference>
<evidence type="ECO:0000256" key="2">
    <source>
        <dbReference type="ARBA" id="ARBA00022618"/>
    </source>
</evidence>
<dbReference type="OrthoDB" id="9806226at2"/>
<comment type="caution">
    <text evidence="6">The sequence shown here is derived from an EMBL/GenBank/DDBJ whole genome shotgun (WGS) entry which is preliminary data.</text>
</comment>
<dbReference type="SUPFAM" id="SSF46785">
    <property type="entry name" value="Winged helix' DNA-binding domain"/>
    <property type="match status" value="2"/>
</dbReference>
<name>A0A4V2SBS4_9GAMM</name>
<keyword evidence="1" id="KW-0963">Cytoplasm</keyword>
<dbReference type="InterPro" id="IPR036388">
    <property type="entry name" value="WH-like_DNA-bd_sf"/>
</dbReference>
<evidence type="ECO:0000313" key="7">
    <source>
        <dbReference type="Proteomes" id="UP000294980"/>
    </source>
</evidence>
<dbReference type="InterPro" id="IPR036390">
    <property type="entry name" value="WH_DNA-bd_sf"/>
</dbReference>